<reference evidence="2" key="1">
    <citation type="journal article" date="2012" name="Mol. Plant Microbe Interact.">
        <title>A highly conserved effector in Fusarium oxysporum is required for full virulence on Arabidopsis.</title>
        <authorList>
            <person name="Thatcher L.F."/>
            <person name="Gardiner D.M."/>
            <person name="Kazan K."/>
            <person name="Manners J."/>
        </authorList>
    </citation>
    <scope>NUCLEOTIDE SEQUENCE [LARGE SCALE GENOMIC DNA]</scope>
    <source>
        <strain evidence="2">Fo5176</strain>
    </source>
</reference>
<organism evidence="1 2">
    <name type="scientific">Fusarium oxysporum (strain Fo5176)</name>
    <name type="common">Fusarium vascular wilt</name>
    <dbReference type="NCBI Taxonomy" id="660025"/>
    <lineage>
        <taxon>Eukaryota</taxon>
        <taxon>Fungi</taxon>
        <taxon>Dikarya</taxon>
        <taxon>Ascomycota</taxon>
        <taxon>Pezizomycotina</taxon>
        <taxon>Sordariomycetes</taxon>
        <taxon>Hypocreomycetidae</taxon>
        <taxon>Hypocreales</taxon>
        <taxon>Nectriaceae</taxon>
        <taxon>Fusarium</taxon>
        <taxon>Fusarium oxysporum species complex</taxon>
    </lineage>
</organism>
<dbReference type="Proteomes" id="UP000002489">
    <property type="component" value="Unassembled WGS sequence"/>
</dbReference>
<reference evidence="1" key="2">
    <citation type="submission" date="2025-08" db="UniProtKB">
        <authorList>
            <consortium name="EnsemblFungi"/>
        </authorList>
    </citation>
    <scope>IDENTIFICATION</scope>
    <source>
        <strain evidence="1">4287 / CBS 123668 / FGSC 9935 / NRRL 34936</strain>
    </source>
</reference>
<proteinExistence type="predicted"/>
<dbReference type="AlphaFoldDB" id="A0A0D2XQL2"/>
<protein>
    <submittedName>
        <fullName evidence="1">Uncharacterized protein</fullName>
    </submittedName>
</protein>
<sequence>MTRVAFAESTPETQVALNRALHWHSAVPPAMTSMPTYSMRSYVD</sequence>
<evidence type="ECO:0000313" key="2">
    <source>
        <dbReference type="Proteomes" id="UP000002489"/>
    </source>
</evidence>
<dbReference type="EnsemblFungi" id="FOXG_06260T0">
    <property type="protein sequence ID" value="FOXG_06260P0"/>
    <property type="gene ID" value="FOXG_06260"/>
</dbReference>
<accession>A0A0D2XQL2</accession>
<evidence type="ECO:0000313" key="1">
    <source>
        <dbReference type="EnsemblFungi" id="FOXG_06260P0"/>
    </source>
</evidence>
<name>A0A0D2XQL2_FUSOF</name>